<dbReference type="AlphaFoldDB" id="A0A1H0X1Y3"/>
<dbReference type="STRING" id="405564.SAMN04487905_12227"/>
<dbReference type="Gene3D" id="3.40.50.12780">
    <property type="entry name" value="N-terminal domain of ligase-like"/>
    <property type="match status" value="1"/>
</dbReference>
<dbReference type="EMBL" id="FNJR01000022">
    <property type="protein sequence ID" value="SDP96932.1"/>
    <property type="molecule type" value="Genomic_DNA"/>
</dbReference>
<dbReference type="SUPFAM" id="SSF56801">
    <property type="entry name" value="Acetyl-CoA synthetase-like"/>
    <property type="match status" value="1"/>
</dbReference>
<dbReference type="RefSeq" id="WP_092604665.1">
    <property type="nucleotide sequence ID" value="NZ_FNJR01000022.1"/>
</dbReference>
<dbReference type="OrthoDB" id="580775at2"/>
<organism evidence="1 2">
    <name type="scientific">Actinopolyspora xinjiangensis</name>
    <dbReference type="NCBI Taxonomy" id="405564"/>
    <lineage>
        <taxon>Bacteria</taxon>
        <taxon>Bacillati</taxon>
        <taxon>Actinomycetota</taxon>
        <taxon>Actinomycetes</taxon>
        <taxon>Actinopolysporales</taxon>
        <taxon>Actinopolysporaceae</taxon>
        <taxon>Actinopolyspora</taxon>
    </lineage>
</organism>
<accession>A0A1H0X1Y3</accession>
<dbReference type="InterPro" id="IPR053158">
    <property type="entry name" value="CapK_Type1_Caps_Biosynth"/>
</dbReference>
<protein>
    <submittedName>
        <fullName evidence="1">Phenylacetate-CoA ligase</fullName>
    </submittedName>
</protein>
<dbReference type="InterPro" id="IPR042099">
    <property type="entry name" value="ANL_N_sf"/>
</dbReference>
<dbReference type="PANTHER" id="PTHR36932">
    <property type="entry name" value="CAPSULAR POLYSACCHARIDE BIOSYNTHESIS PROTEIN"/>
    <property type="match status" value="1"/>
</dbReference>
<dbReference type="PANTHER" id="PTHR36932:SF1">
    <property type="entry name" value="CAPSULAR POLYSACCHARIDE BIOSYNTHESIS PROTEIN"/>
    <property type="match status" value="1"/>
</dbReference>
<sequence length="480" mass="54306">MILSRTSGSLLGDTVVRDVEAEATTNDRIGPYLRRNDRAVRETPATQLRLLRKWKHDRQRLHARVGADPEQISEWQLEWVRKLVDFAYATIPFYRDLYSAAGFEPGAVVSWSDFEQLPVVSKQMLVEAEVGPQLSADPTRAHRLHSARTSGSSGLNLTIYQDDASVDYRAMLYMRHCELYLGDELASDDWRYGVYFAAERFTSLLGEYPFVTVSQETPTDLLLQHLSEVRPRLVLSFPSYLQRLAAENVALDQFGVVAVGTNSERSSREERQRYSEVFGVPVLDEYSSEELSLIAHECRDRRYHLVEDSAYLEVANPDDQGFGRLVGTSLGNFVMPFIRYEQGDVVRLEDRGTNACECGTTFRTIDSFRGREDEGLQDGPNRTVPSDVVLGLCDSTLVVAESNVRQYQIVQVAPDLVQLRVQLSDPTHGTDNPLIRGFTEGLPTLFEYAWVRVEVVETEDFDTLVSGKRRLIYVEPGARA</sequence>
<reference evidence="2" key="1">
    <citation type="submission" date="2016-10" db="EMBL/GenBank/DDBJ databases">
        <authorList>
            <person name="Varghese N."/>
            <person name="Submissions S."/>
        </authorList>
    </citation>
    <scope>NUCLEOTIDE SEQUENCE [LARGE SCALE GENOMIC DNA]</scope>
    <source>
        <strain evidence="2">DSM 46732</strain>
    </source>
</reference>
<name>A0A1H0X1Y3_9ACTN</name>
<dbReference type="Proteomes" id="UP000199497">
    <property type="component" value="Unassembled WGS sequence"/>
</dbReference>
<proteinExistence type="predicted"/>
<gene>
    <name evidence="1" type="ORF">SAMN04487905_12227</name>
</gene>
<keyword evidence="1" id="KW-0436">Ligase</keyword>
<dbReference type="GO" id="GO:0016874">
    <property type="term" value="F:ligase activity"/>
    <property type="evidence" value="ECO:0007669"/>
    <property type="project" value="UniProtKB-KW"/>
</dbReference>
<evidence type="ECO:0000313" key="2">
    <source>
        <dbReference type="Proteomes" id="UP000199497"/>
    </source>
</evidence>
<keyword evidence="2" id="KW-1185">Reference proteome</keyword>
<evidence type="ECO:0000313" key="1">
    <source>
        <dbReference type="EMBL" id="SDP96932.1"/>
    </source>
</evidence>